<evidence type="ECO:0000313" key="9">
    <source>
        <dbReference type="EMBL" id="CEK82780.1"/>
    </source>
</evidence>
<evidence type="ECO:0000256" key="1">
    <source>
        <dbReference type="ARBA" id="ARBA00004127"/>
    </source>
</evidence>
<dbReference type="AlphaFoldDB" id="A0A0B7AS81"/>
<dbReference type="EMBL" id="HACG01035915">
    <property type="protein sequence ID" value="CEK82780.1"/>
    <property type="molecule type" value="Transcribed_RNA"/>
</dbReference>
<dbReference type="GO" id="GO:0012505">
    <property type="term" value="C:endomembrane system"/>
    <property type="evidence" value="ECO:0007669"/>
    <property type="project" value="UniProtKB-SubCell"/>
</dbReference>
<sequence length="609" mass="67373">VRNSNMAIFSKPLSVNPTCYELGHCWTPYCHKASTDIASHVFKESLKIYGTLYLVAGILRKRGLNYYVKKFVPETIRSSLFLTINGTLFISMFCIWRNMLGCLFFVTASFIPAYIAAFTAVLFERKSRRGALAVYLTNLAIETGYRMLVERKIVSPVRNGEVYLFSAVSAVYLYLFRKKDGLGDATQSLFKFIMGSDECPQTLPTLLSEKSAATSGREHRHDHLIDSSRTTKSYQDSYSHRGSRSSLEVDVRKSQGGSIFGDKSSSGGSLGEDETSSAGSLAGDETSSGGSLVGDESLSGVSFVGDETSSGGSLLRDETSSLGSLAGEEETSTESLESSSSRPRGSKALLSSSTSSSLQATIYMILQKLPLLSSLVGGVKEQLRPVLRSFEQLPRHKCCHHNHSCISYVLKGGAKMFTLGYVVQSMINSLSVASRILKKPSTLKNTWFSKLNLKLAAFLGGYCAVFRAVNCILRWIRNKDSELHGCIAGALAGLSLRFYRSITIALYTATKLMEILYFKGIHFYGFPYIKSADIFIYAFSTAFILHAAVLEPHTLRPGYWKFLLRVTNNRFAFMNRKLLDVFGVNSSKIQPDYWPDYEPGFSTLTRNNS</sequence>
<keyword evidence="3 7" id="KW-0812">Transmembrane</keyword>
<organism evidence="9">
    <name type="scientific">Arion vulgaris</name>
    <dbReference type="NCBI Taxonomy" id="1028688"/>
    <lineage>
        <taxon>Eukaryota</taxon>
        <taxon>Metazoa</taxon>
        <taxon>Spiralia</taxon>
        <taxon>Lophotrochozoa</taxon>
        <taxon>Mollusca</taxon>
        <taxon>Gastropoda</taxon>
        <taxon>Heterobranchia</taxon>
        <taxon>Euthyneura</taxon>
        <taxon>Panpulmonata</taxon>
        <taxon>Eupulmonata</taxon>
        <taxon>Stylommatophora</taxon>
        <taxon>Helicina</taxon>
        <taxon>Arionoidea</taxon>
        <taxon>Arionidae</taxon>
        <taxon>Arion</taxon>
    </lineage>
</organism>
<name>A0A0B7AS81_9EUPU</name>
<evidence type="ECO:0000256" key="4">
    <source>
        <dbReference type="ARBA" id="ARBA00022989"/>
    </source>
</evidence>
<evidence type="ECO:0000256" key="2">
    <source>
        <dbReference type="ARBA" id="ARBA00008924"/>
    </source>
</evidence>
<dbReference type="InterPro" id="IPR026749">
    <property type="entry name" value="Tmem135"/>
</dbReference>
<evidence type="ECO:0000259" key="8">
    <source>
        <dbReference type="Pfam" id="PF15982"/>
    </source>
</evidence>
<proteinExistence type="inferred from homology"/>
<keyword evidence="5 7" id="KW-0472">Membrane</keyword>
<reference evidence="9" key="1">
    <citation type="submission" date="2014-12" db="EMBL/GenBank/DDBJ databases">
        <title>Insight into the proteome of Arion vulgaris.</title>
        <authorList>
            <person name="Aradska J."/>
            <person name="Bulat T."/>
            <person name="Smidak R."/>
            <person name="Sarate P."/>
            <person name="Gangsoo J."/>
            <person name="Sialana F."/>
            <person name="Bilban M."/>
            <person name="Lubec G."/>
        </authorList>
    </citation>
    <scope>NUCLEOTIDE SEQUENCE</scope>
    <source>
        <tissue evidence="9">Skin</tissue>
    </source>
</reference>
<evidence type="ECO:0000256" key="5">
    <source>
        <dbReference type="ARBA" id="ARBA00023136"/>
    </source>
</evidence>
<dbReference type="InterPro" id="IPR031926">
    <property type="entry name" value="TMEM135_N"/>
</dbReference>
<evidence type="ECO:0000256" key="7">
    <source>
        <dbReference type="SAM" id="Phobius"/>
    </source>
</evidence>
<feature type="transmembrane region" description="Helical" evidence="7">
    <location>
        <begin position="104"/>
        <end position="123"/>
    </location>
</feature>
<comment type="similarity">
    <text evidence="2">Belongs to the TMEM135 family.</text>
</comment>
<feature type="non-terminal residue" evidence="9">
    <location>
        <position position="1"/>
    </location>
</feature>
<dbReference type="PANTHER" id="PTHR12459:SF15">
    <property type="entry name" value="TRANSMEMBRANE PROTEIN 135"/>
    <property type="match status" value="1"/>
</dbReference>
<accession>A0A0B7AS81</accession>
<evidence type="ECO:0000256" key="3">
    <source>
        <dbReference type="ARBA" id="ARBA00022692"/>
    </source>
</evidence>
<dbReference type="Pfam" id="PF15982">
    <property type="entry name" value="TMEM135_C_rich"/>
    <property type="match status" value="1"/>
</dbReference>
<comment type="subcellular location">
    <subcellularLocation>
        <location evidence="1">Endomembrane system</location>
        <topology evidence="1">Multi-pass membrane protein</topology>
    </subcellularLocation>
</comment>
<keyword evidence="4 7" id="KW-1133">Transmembrane helix</keyword>
<feature type="domain" description="Transmembrane protein 135 N-terminal" evidence="8">
    <location>
        <begin position="18"/>
        <end position="149"/>
    </location>
</feature>
<feature type="compositionally biased region" description="Polar residues" evidence="6">
    <location>
        <begin position="227"/>
        <end position="237"/>
    </location>
</feature>
<feature type="compositionally biased region" description="Basic and acidic residues" evidence="6">
    <location>
        <begin position="216"/>
        <end position="226"/>
    </location>
</feature>
<evidence type="ECO:0000256" key="6">
    <source>
        <dbReference type="SAM" id="MobiDB-lite"/>
    </source>
</evidence>
<dbReference type="PANTHER" id="PTHR12459">
    <property type="entry name" value="TRANSMEMBRANE PROTEIN 135-RELATED"/>
    <property type="match status" value="1"/>
</dbReference>
<gene>
    <name evidence="9" type="primary">ORF133512</name>
</gene>
<feature type="region of interest" description="Disordered" evidence="6">
    <location>
        <begin position="210"/>
        <end position="350"/>
    </location>
</feature>
<protein>
    <recommendedName>
        <fullName evidence="8">Transmembrane protein 135 N-terminal domain-containing protein</fullName>
    </recommendedName>
</protein>